<sequence>MPSMSNEPTILLPIYLLQSGKESQTAASFNYLLDLIYIRRCPILHYAELDHLNLLDISCAKVVTVCNIQQ</sequence>
<reference evidence="1" key="2">
    <citation type="submission" date="2014-06" db="EMBL/GenBank/DDBJ databases">
        <authorList>
            <person name="Aslett M."/>
        </authorList>
    </citation>
    <scope>NUCLEOTIDE SEQUENCE</scope>
</reference>
<evidence type="ECO:0000313" key="2">
    <source>
        <dbReference type="Proteomes" id="UP000492820"/>
    </source>
</evidence>
<dbReference type="WBParaSite" id="EgrG_002038200">
    <property type="protein sequence ID" value="EgrG_002038200"/>
    <property type="gene ID" value="EgrG_002038200"/>
</dbReference>
<dbReference type="Proteomes" id="UP000492820">
    <property type="component" value="Unassembled WGS sequence"/>
</dbReference>
<accession>A0A068X081</accession>
<dbReference type="EMBL" id="LK028590">
    <property type="protein sequence ID" value="CDS23303.1"/>
    <property type="molecule type" value="Genomic_DNA"/>
</dbReference>
<organism evidence="1">
    <name type="scientific">Echinococcus granulosus</name>
    <name type="common">Hydatid tapeworm</name>
    <dbReference type="NCBI Taxonomy" id="6210"/>
    <lineage>
        <taxon>Eukaryota</taxon>
        <taxon>Metazoa</taxon>
        <taxon>Spiralia</taxon>
        <taxon>Lophotrochozoa</taxon>
        <taxon>Platyhelminthes</taxon>
        <taxon>Cestoda</taxon>
        <taxon>Eucestoda</taxon>
        <taxon>Cyclophyllidea</taxon>
        <taxon>Taeniidae</taxon>
        <taxon>Echinococcus</taxon>
        <taxon>Echinococcus granulosus group</taxon>
    </lineage>
</organism>
<reference evidence="1 2" key="1">
    <citation type="journal article" date="2013" name="Nature">
        <title>The genomes of four tapeworm species reveal adaptations to parasitism.</title>
        <authorList>
            <person name="Tsai I.J."/>
            <person name="Zarowiecki M."/>
            <person name="Holroyd N."/>
            <person name="Garciarrubio A."/>
            <person name="Sanchez-Flores A."/>
            <person name="Brooks K.L."/>
            <person name="Tracey A."/>
            <person name="Bobes R.J."/>
            <person name="Fragoso G."/>
            <person name="Sciutto E."/>
            <person name="Aslett M."/>
            <person name="Beasley H."/>
            <person name="Bennett H.M."/>
            <person name="Cai J."/>
            <person name="Camicia F."/>
            <person name="Clark R."/>
            <person name="Cucher M."/>
            <person name="De Silva N."/>
            <person name="Day T.A."/>
            <person name="Deplazes P."/>
            <person name="Estrada K."/>
            <person name="Fernandez C."/>
            <person name="Holland P.W."/>
            <person name="Hou J."/>
            <person name="Hu S."/>
            <person name="Huckvale T."/>
            <person name="Hung S.S."/>
            <person name="Kamenetzky L."/>
            <person name="Keane J.A."/>
            <person name="Kiss F."/>
            <person name="Koziol U."/>
            <person name="Lambert O."/>
            <person name="Liu K."/>
            <person name="Luo X."/>
            <person name="Luo Y."/>
            <person name="Macchiaroli N."/>
            <person name="Nichol S."/>
            <person name="Paps J."/>
            <person name="Parkinson J."/>
            <person name="Pouchkina-Stantcheva N."/>
            <person name="Riddiford N."/>
            <person name="Rosenzvit M."/>
            <person name="Salinas G."/>
            <person name="Wasmuth J.D."/>
            <person name="Zamanian M."/>
            <person name="Zheng Y."/>
            <person name="Cai X."/>
            <person name="Soberon X."/>
            <person name="Olson P.D."/>
            <person name="Laclette J.P."/>
            <person name="Brehm K."/>
            <person name="Berriman M."/>
            <person name="Garciarrubio A."/>
            <person name="Bobes R.J."/>
            <person name="Fragoso G."/>
            <person name="Sanchez-Flores A."/>
            <person name="Estrada K."/>
            <person name="Cevallos M.A."/>
            <person name="Morett E."/>
            <person name="Gonzalez V."/>
            <person name="Portillo T."/>
            <person name="Ochoa-Leyva A."/>
            <person name="Jose M.V."/>
            <person name="Sciutto E."/>
            <person name="Landa A."/>
            <person name="Jimenez L."/>
            <person name="Valdes V."/>
            <person name="Carrero J.C."/>
            <person name="Larralde C."/>
            <person name="Morales-Montor J."/>
            <person name="Limon-Lason J."/>
            <person name="Soberon X."/>
            <person name="Laclette J.P."/>
        </authorList>
    </citation>
    <scope>NUCLEOTIDE SEQUENCE [LARGE SCALE GENOMIC DNA]</scope>
</reference>
<dbReference type="AlphaFoldDB" id="A0A068X081"/>
<gene>
    <name evidence="3" type="primary">EGR_10702</name>
    <name evidence="1" type="ORF">EgrG_002038200</name>
</gene>
<proteinExistence type="predicted"/>
<evidence type="ECO:0000313" key="3">
    <source>
        <dbReference type="WBParaSite" id="EgrG_002038200"/>
    </source>
</evidence>
<protein>
    <submittedName>
        <fullName evidence="1 3">Uncharacterized protein</fullName>
    </submittedName>
</protein>
<reference evidence="3" key="3">
    <citation type="submission" date="2020-10" db="UniProtKB">
        <authorList>
            <consortium name="WormBaseParasite"/>
        </authorList>
    </citation>
    <scope>IDENTIFICATION</scope>
</reference>
<name>A0A068X081_ECHGR</name>
<evidence type="ECO:0000313" key="1">
    <source>
        <dbReference type="EMBL" id="CDS23303.1"/>
    </source>
</evidence>